<feature type="signal peptide" evidence="11">
    <location>
        <begin position="1"/>
        <end position="23"/>
    </location>
</feature>
<evidence type="ECO:0000256" key="7">
    <source>
        <dbReference type="PIRSR" id="PIRSR618044-1"/>
    </source>
</evidence>
<evidence type="ECO:0000256" key="8">
    <source>
        <dbReference type="PIRSR" id="PIRSR618044-2"/>
    </source>
</evidence>
<keyword evidence="2 11" id="KW-0732">Signal</keyword>
<dbReference type="GO" id="GO:0071555">
    <property type="term" value="P:cell wall organization"/>
    <property type="evidence" value="ECO:0007669"/>
    <property type="project" value="UniProtKB-KW"/>
</dbReference>
<dbReference type="Gene3D" id="3.40.710.10">
    <property type="entry name" value="DD-peptidase/beta-lactamase superfamily"/>
    <property type="match status" value="1"/>
</dbReference>
<dbReference type="GO" id="GO:0006508">
    <property type="term" value="P:proteolysis"/>
    <property type="evidence" value="ECO:0007669"/>
    <property type="project" value="InterPro"/>
</dbReference>
<keyword evidence="10" id="KW-0472">Membrane</keyword>
<keyword evidence="3" id="KW-0378">Hydrolase</keyword>
<feature type="active site" evidence="7">
    <location>
        <position position="119"/>
    </location>
</feature>
<dbReference type="PANTHER" id="PTHR21581">
    <property type="entry name" value="D-ALANYL-D-ALANINE CARBOXYPEPTIDASE"/>
    <property type="match status" value="1"/>
</dbReference>
<dbReference type="InterPro" id="IPR001967">
    <property type="entry name" value="Peptidase_S11_N"/>
</dbReference>
<evidence type="ECO:0000256" key="3">
    <source>
        <dbReference type="ARBA" id="ARBA00022801"/>
    </source>
</evidence>
<feature type="chain" id="PRO_5013250466" evidence="11">
    <location>
        <begin position="24"/>
        <end position="431"/>
    </location>
</feature>
<dbReference type="Proteomes" id="UP000243297">
    <property type="component" value="Unassembled WGS sequence"/>
</dbReference>
<feature type="active site" description="Proton acceptor" evidence="7">
    <location>
        <position position="62"/>
    </location>
</feature>
<evidence type="ECO:0000256" key="6">
    <source>
        <dbReference type="ARBA" id="ARBA00023316"/>
    </source>
</evidence>
<reference evidence="14" key="1">
    <citation type="submission" date="2017-02" db="EMBL/GenBank/DDBJ databases">
        <authorList>
            <person name="Varghese N."/>
            <person name="Submissions S."/>
        </authorList>
    </citation>
    <scope>NUCLEOTIDE SEQUENCE [LARGE SCALE GENOMIC DNA]</scope>
    <source>
        <strain evidence="14">ATCC 25662</strain>
    </source>
</reference>
<evidence type="ECO:0000256" key="4">
    <source>
        <dbReference type="ARBA" id="ARBA00022960"/>
    </source>
</evidence>
<dbReference type="InterPro" id="IPR012338">
    <property type="entry name" value="Beta-lactam/transpept-like"/>
</dbReference>
<evidence type="ECO:0000256" key="10">
    <source>
        <dbReference type="SAM" id="Phobius"/>
    </source>
</evidence>
<dbReference type="OrthoDB" id="9791132at2"/>
<evidence type="ECO:0000256" key="1">
    <source>
        <dbReference type="ARBA" id="ARBA00007164"/>
    </source>
</evidence>
<dbReference type="RefSeq" id="WP_078711386.1">
    <property type="nucleotide sequence ID" value="NZ_FUWY01000002.1"/>
</dbReference>
<evidence type="ECO:0000256" key="5">
    <source>
        <dbReference type="ARBA" id="ARBA00022984"/>
    </source>
</evidence>
<evidence type="ECO:0000256" key="11">
    <source>
        <dbReference type="SAM" id="SignalP"/>
    </source>
</evidence>
<feature type="domain" description="Peptidase S11 D-alanyl-D-alanine carboxypeptidase A N-terminal" evidence="12">
    <location>
        <begin position="25"/>
        <end position="265"/>
    </location>
</feature>
<dbReference type="SUPFAM" id="SSF56601">
    <property type="entry name" value="beta-lactamase/transpeptidase-like"/>
    <property type="match status" value="1"/>
</dbReference>
<keyword evidence="10" id="KW-0812">Transmembrane</keyword>
<feature type="active site" description="Acyl-ester intermediate" evidence="7">
    <location>
        <position position="59"/>
    </location>
</feature>
<dbReference type="STRING" id="118967.SAMN02745191_0962"/>
<dbReference type="InterPro" id="IPR018044">
    <property type="entry name" value="Peptidase_S11"/>
</dbReference>
<dbReference type="PANTHER" id="PTHR21581:SF6">
    <property type="entry name" value="TRAFFICKING PROTEIN PARTICLE COMPLEX SUBUNIT 12"/>
    <property type="match status" value="1"/>
</dbReference>
<dbReference type="Pfam" id="PF00768">
    <property type="entry name" value="Peptidase_S11"/>
    <property type="match status" value="1"/>
</dbReference>
<gene>
    <name evidence="13" type="ORF">SAMN02745191_0962</name>
</gene>
<dbReference type="AlphaFoldDB" id="A0A1T4LMN8"/>
<keyword evidence="14" id="KW-1185">Reference proteome</keyword>
<keyword evidence="13" id="KW-0121">Carboxypeptidase</keyword>
<keyword evidence="4" id="KW-0133">Cell shape</keyword>
<evidence type="ECO:0000313" key="14">
    <source>
        <dbReference type="Proteomes" id="UP000243297"/>
    </source>
</evidence>
<evidence type="ECO:0000256" key="2">
    <source>
        <dbReference type="ARBA" id="ARBA00022729"/>
    </source>
</evidence>
<dbReference type="GO" id="GO:0009252">
    <property type="term" value="P:peptidoglycan biosynthetic process"/>
    <property type="evidence" value="ECO:0007669"/>
    <property type="project" value="UniProtKB-KW"/>
</dbReference>
<name>A0A1T4LMN8_9FIRM</name>
<accession>A0A1T4LMN8</accession>
<dbReference type="PRINTS" id="PR00725">
    <property type="entry name" value="DADACBPTASE1"/>
</dbReference>
<proteinExistence type="inferred from homology"/>
<keyword evidence="6" id="KW-0961">Cell wall biogenesis/degradation</keyword>
<dbReference type="EMBL" id="FUWY01000002">
    <property type="protein sequence ID" value="SJZ55724.1"/>
    <property type="molecule type" value="Genomic_DNA"/>
</dbReference>
<feature type="transmembrane region" description="Helical" evidence="10">
    <location>
        <begin position="395"/>
        <end position="419"/>
    </location>
</feature>
<keyword evidence="13" id="KW-0645">Protease</keyword>
<evidence type="ECO:0000313" key="13">
    <source>
        <dbReference type="EMBL" id="SJZ55724.1"/>
    </source>
</evidence>
<feature type="binding site" evidence="8">
    <location>
        <position position="239"/>
    </location>
    <ligand>
        <name>substrate</name>
    </ligand>
</feature>
<keyword evidence="10" id="KW-1133">Transmembrane helix</keyword>
<sequence>MKKILIICLFVLSFFNTPLQVRGEEEKPDITSDYVYMIDRTTGQVFWDKGSDEIIYPASMTKIMTALIAIENTSNYDQQVLIDERIMAGLKEAGASRAGFNVGDIVTMRDLIYGTLLPSGAECTQALAYTISGSVEGYVDLMNQKAQEIGMKNTHYVNTTGLHDDDHYSTLQDIALLLEYALKNEVFYEVFTSDTYQAGTSFNYPVEGLKMESTSYKYINNPTSNQPYKVTIDGFMGSKSGYTVEARYCLASIANINDMDIMLITAHAWVERKIPSHYLDAGLIYNTYRDLYERATVFTEGDLIRESIMKYRIFNKEIEWEMPDTLIWDLPIDSNNYQVEVTIPEVIDENIKKGDVVGQIVITSFGDEVYREDIISNSDYNQNFILLSLANTGEWMMNNMLVTVFGGILIGGSIFVLFARKSRKRKKTKKF</sequence>
<protein>
    <submittedName>
        <fullName evidence="13">D-alanyl-D-alanine carboxypeptidase</fullName>
    </submittedName>
</protein>
<comment type="similarity">
    <text evidence="1 9">Belongs to the peptidase S11 family.</text>
</comment>
<evidence type="ECO:0000256" key="9">
    <source>
        <dbReference type="RuleBase" id="RU004016"/>
    </source>
</evidence>
<evidence type="ECO:0000259" key="12">
    <source>
        <dbReference type="Pfam" id="PF00768"/>
    </source>
</evidence>
<organism evidence="13 14">
    <name type="scientific">Anaerorhabdus furcosa</name>
    <dbReference type="NCBI Taxonomy" id="118967"/>
    <lineage>
        <taxon>Bacteria</taxon>
        <taxon>Bacillati</taxon>
        <taxon>Bacillota</taxon>
        <taxon>Erysipelotrichia</taxon>
        <taxon>Erysipelotrichales</taxon>
        <taxon>Erysipelotrichaceae</taxon>
        <taxon>Anaerorhabdus</taxon>
    </lineage>
</organism>
<dbReference type="GO" id="GO:0008360">
    <property type="term" value="P:regulation of cell shape"/>
    <property type="evidence" value="ECO:0007669"/>
    <property type="project" value="UniProtKB-KW"/>
</dbReference>
<keyword evidence="5" id="KW-0573">Peptidoglycan synthesis</keyword>
<dbReference type="GO" id="GO:0009002">
    <property type="term" value="F:serine-type D-Ala-D-Ala carboxypeptidase activity"/>
    <property type="evidence" value="ECO:0007669"/>
    <property type="project" value="InterPro"/>
</dbReference>